<proteinExistence type="predicted"/>
<evidence type="ECO:0000313" key="1">
    <source>
        <dbReference type="EMBL" id="PSK90097.1"/>
    </source>
</evidence>
<organism evidence="1 2">
    <name type="scientific">Taibaiella chishuiensis</name>
    <dbReference type="NCBI Taxonomy" id="1434707"/>
    <lineage>
        <taxon>Bacteria</taxon>
        <taxon>Pseudomonadati</taxon>
        <taxon>Bacteroidota</taxon>
        <taxon>Chitinophagia</taxon>
        <taxon>Chitinophagales</taxon>
        <taxon>Chitinophagaceae</taxon>
        <taxon>Taibaiella</taxon>
    </lineage>
</organism>
<keyword evidence="2" id="KW-1185">Reference proteome</keyword>
<reference evidence="1 2" key="1">
    <citation type="submission" date="2018-03" db="EMBL/GenBank/DDBJ databases">
        <title>Genomic Encyclopedia of Type Strains, Phase III (KMG-III): the genomes of soil and plant-associated and newly described type strains.</title>
        <authorList>
            <person name="Whitman W."/>
        </authorList>
    </citation>
    <scope>NUCLEOTIDE SEQUENCE [LARGE SCALE GENOMIC DNA]</scope>
    <source>
        <strain evidence="1 2">CGMCC 1.12700</strain>
    </source>
</reference>
<evidence type="ECO:0008006" key="3">
    <source>
        <dbReference type="Google" id="ProtNLM"/>
    </source>
</evidence>
<dbReference type="AlphaFoldDB" id="A0A2P8CYU4"/>
<protein>
    <recommendedName>
        <fullName evidence="3">Outer membrane protein with beta-barrel domain</fullName>
    </recommendedName>
</protein>
<dbReference type="Proteomes" id="UP000240572">
    <property type="component" value="Unassembled WGS sequence"/>
</dbReference>
<gene>
    <name evidence="1" type="ORF">B0I18_109103</name>
</gene>
<comment type="caution">
    <text evidence="1">The sequence shown here is derived from an EMBL/GenBank/DDBJ whole genome shotgun (WGS) entry which is preliminary data.</text>
</comment>
<dbReference type="RefSeq" id="WP_106524439.1">
    <property type="nucleotide sequence ID" value="NZ_PYGD01000009.1"/>
</dbReference>
<sequence length="397" mass="45197">MFSFVLPGIVGQIRFEKGYIIGQDGVRTECLIKNNEWANTPVTVKYKLPGSEETLEGNATTIKEFGFTNDFGSLKYIGATVQIDRSLDASKDIATGATPMWQTESLFLKELVGGKAVLYGYEKGELNAFFYAVEGAAPKQLIYKEYWTKGAESRIMYNKGFLGQLWADVKCPSTDFAALQRLRYVKKDLEKYFRTYNQCVSGKVEVVQARKKRKWLNLYAMGGLTYGNLISSHLWTGYQIDFKNLSGYRFGAGAEFVLPINKGRWSLLLEPTFDYASAEKDAEPEKLIYYGKVKMVKKMLEMPIGVRHYFIREKMLNVYLTAYYMMLFGKSGSYVSYMMTNGQPIMKQELDPYMGFAAGAGVTVYRFGGELRYNYNSNSGWGSRYYGITLTGRIRIF</sequence>
<dbReference type="OrthoDB" id="677565at2"/>
<evidence type="ECO:0000313" key="2">
    <source>
        <dbReference type="Proteomes" id="UP000240572"/>
    </source>
</evidence>
<name>A0A2P8CYU4_9BACT</name>
<accession>A0A2P8CYU4</accession>
<dbReference type="EMBL" id="PYGD01000009">
    <property type="protein sequence ID" value="PSK90097.1"/>
    <property type="molecule type" value="Genomic_DNA"/>
</dbReference>